<name>A0A6J6C7L5_9ZZZZ</name>
<evidence type="ECO:0000256" key="1">
    <source>
        <dbReference type="ARBA" id="ARBA00004141"/>
    </source>
</evidence>
<protein>
    <submittedName>
        <fullName evidence="7">Unannotated protein</fullName>
    </submittedName>
</protein>
<evidence type="ECO:0000256" key="3">
    <source>
        <dbReference type="ARBA" id="ARBA00022989"/>
    </source>
</evidence>
<feature type="transmembrane region" description="Helical" evidence="5">
    <location>
        <begin position="35"/>
        <end position="53"/>
    </location>
</feature>
<reference evidence="7" key="1">
    <citation type="submission" date="2020-05" db="EMBL/GenBank/DDBJ databases">
        <authorList>
            <person name="Chiriac C."/>
            <person name="Salcher M."/>
            <person name="Ghai R."/>
            <person name="Kavagutti S V."/>
        </authorList>
    </citation>
    <scope>NUCLEOTIDE SEQUENCE</scope>
</reference>
<dbReference type="EMBL" id="CAEZSV010000021">
    <property type="protein sequence ID" value="CAB4547311.1"/>
    <property type="molecule type" value="Genomic_DNA"/>
</dbReference>
<feature type="domain" description="EamA" evidence="6">
    <location>
        <begin position="36"/>
        <end position="164"/>
    </location>
</feature>
<feature type="transmembrane region" description="Helical" evidence="5">
    <location>
        <begin position="206"/>
        <end position="229"/>
    </location>
</feature>
<keyword evidence="4 5" id="KW-0472">Membrane</keyword>
<dbReference type="PANTHER" id="PTHR32322:SF2">
    <property type="entry name" value="EAMA DOMAIN-CONTAINING PROTEIN"/>
    <property type="match status" value="1"/>
</dbReference>
<dbReference type="PANTHER" id="PTHR32322">
    <property type="entry name" value="INNER MEMBRANE TRANSPORTER"/>
    <property type="match status" value="1"/>
</dbReference>
<keyword evidence="3 5" id="KW-1133">Transmembrane helix</keyword>
<dbReference type="InterPro" id="IPR000620">
    <property type="entry name" value="EamA_dom"/>
</dbReference>
<keyword evidence="2 5" id="KW-0812">Transmembrane</keyword>
<dbReference type="Pfam" id="PF00892">
    <property type="entry name" value="EamA"/>
    <property type="match status" value="2"/>
</dbReference>
<dbReference type="AlphaFoldDB" id="A0A6J6C7L5"/>
<feature type="transmembrane region" description="Helical" evidence="5">
    <location>
        <begin position="147"/>
        <end position="167"/>
    </location>
</feature>
<organism evidence="7">
    <name type="scientific">freshwater metagenome</name>
    <dbReference type="NCBI Taxonomy" id="449393"/>
    <lineage>
        <taxon>unclassified sequences</taxon>
        <taxon>metagenomes</taxon>
        <taxon>ecological metagenomes</taxon>
    </lineage>
</organism>
<feature type="transmembrane region" description="Helical" evidence="5">
    <location>
        <begin position="235"/>
        <end position="256"/>
    </location>
</feature>
<sequence length="317" mass="34518">MISIPVFSKFSNAKITEIIDAGGARLKTRGWLAPYLLLSLTWGLSFMFIEIALPVFSPFGIAFIRNLLGAAVLWSYLFYKKIPIPRDRSVFGWIFLIGLCSNIIPVVIVPFAQTEVTSSLTGIVNAMSPIFAVIFTLLLFKHEAVKPIQIFGILLAFFGVAIVFGIWDIESAPWWAYLFLLIAVTSFGLVAPIIAKYIAPKNYPPVALATIQVTIAAVVLFPTFVLYGFNSYDFSFAPIIAITIIGVFSTGFAFAWNYRIVALVGSSVAATVNFVSPIVAVIAGVIVLNEPLTWNEPVGGAIVILGNAITQRSRAVK</sequence>
<feature type="transmembrane region" description="Helical" evidence="5">
    <location>
        <begin position="59"/>
        <end position="79"/>
    </location>
</feature>
<feature type="domain" description="EamA" evidence="6">
    <location>
        <begin position="174"/>
        <end position="308"/>
    </location>
</feature>
<feature type="transmembrane region" description="Helical" evidence="5">
    <location>
        <begin position="118"/>
        <end position="140"/>
    </location>
</feature>
<dbReference type="InterPro" id="IPR050638">
    <property type="entry name" value="AA-Vitamin_Transporters"/>
</dbReference>
<dbReference type="GO" id="GO:0016020">
    <property type="term" value="C:membrane"/>
    <property type="evidence" value="ECO:0007669"/>
    <property type="project" value="UniProtKB-SubCell"/>
</dbReference>
<dbReference type="SUPFAM" id="SSF103481">
    <property type="entry name" value="Multidrug resistance efflux transporter EmrE"/>
    <property type="match status" value="2"/>
</dbReference>
<accession>A0A6J6C7L5</accession>
<evidence type="ECO:0000256" key="2">
    <source>
        <dbReference type="ARBA" id="ARBA00022692"/>
    </source>
</evidence>
<evidence type="ECO:0000256" key="4">
    <source>
        <dbReference type="ARBA" id="ARBA00023136"/>
    </source>
</evidence>
<evidence type="ECO:0000256" key="5">
    <source>
        <dbReference type="SAM" id="Phobius"/>
    </source>
</evidence>
<gene>
    <name evidence="7" type="ORF">UFOPK1506_00202</name>
</gene>
<comment type="subcellular location">
    <subcellularLocation>
        <location evidence="1">Membrane</location>
        <topology evidence="1">Multi-pass membrane protein</topology>
    </subcellularLocation>
</comment>
<feature type="transmembrane region" description="Helical" evidence="5">
    <location>
        <begin position="173"/>
        <end position="194"/>
    </location>
</feature>
<feature type="transmembrane region" description="Helical" evidence="5">
    <location>
        <begin position="91"/>
        <end position="112"/>
    </location>
</feature>
<evidence type="ECO:0000259" key="6">
    <source>
        <dbReference type="Pfam" id="PF00892"/>
    </source>
</evidence>
<dbReference type="InterPro" id="IPR037185">
    <property type="entry name" value="EmrE-like"/>
</dbReference>
<evidence type="ECO:0000313" key="7">
    <source>
        <dbReference type="EMBL" id="CAB4547311.1"/>
    </source>
</evidence>
<feature type="transmembrane region" description="Helical" evidence="5">
    <location>
        <begin position="268"/>
        <end position="288"/>
    </location>
</feature>
<proteinExistence type="predicted"/>